<proteinExistence type="predicted"/>
<comment type="caution">
    <text evidence="2">The sequence shown here is derived from an EMBL/GenBank/DDBJ whole genome shotgun (WGS) entry which is preliminary data.</text>
</comment>
<dbReference type="AlphaFoldDB" id="A0A8H3KQI5"/>
<feature type="domain" description="Reverse transcriptase" evidence="1">
    <location>
        <begin position="1"/>
        <end position="331"/>
    </location>
</feature>
<reference evidence="2" key="1">
    <citation type="submission" date="2019-10" db="EMBL/GenBank/DDBJ databases">
        <title>Conservation and host-specific expression of non-tandemly repeated heterogenous ribosome RNA gene in arbuscular mycorrhizal fungi.</title>
        <authorList>
            <person name="Maeda T."/>
            <person name="Kobayashi Y."/>
            <person name="Nakagawa T."/>
            <person name="Ezawa T."/>
            <person name="Yamaguchi K."/>
            <person name="Bino T."/>
            <person name="Nishimoto Y."/>
            <person name="Shigenobu S."/>
            <person name="Kawaguchi M."/>
        </authorList>
    </citation>
    <scope>NUCLEOTIDE SEQUENCE</scope>
    <source>
        <strain evidence="2">HR1</strain>
    </source>
</reference>
<dbReference type="Pfam" id="PF00078">
    <property type="entry name" value="RVT_1"/>
    <property type="match status" value="1"/>
</dbReference>
<accession>A0A8H3KQI5</accession>
<organism evidence="2 3">
    <name type="scientific">Rhizophagus clarus</name>
    <dbReference type="NCBI Taxonomy" id="94130"/>
    <lineage>
        <taxon>Eukaryota</taxon>
        <taxon>Fungi</taxon>
        <taxon>Fungi incertae sedis</taxon>
        <taxon>Mucoromycota</taxon>
        <taxon>Glomeromycotina</taxon>
        <taxon>Glomeromycetes</taxon>
        <taxon>Glomerales</taxon>
        <taxon>Glomeraceae</taxon>
        <taxon>Rhizophagus</taxon>
    </lineage>
</organism>
<evidence type="ECO:0000313" key="3">
    <source>
        <dbReference type="Proteomes" id="UP000615446"/>
    </source>
</evidence>
<evidence type="ECO:0000313" key="2">
    <source>
        <dbReference type="EMBL" id="GES74018.1"/>
    </source>
</evidence>
<dbReference type="InterPro" id="IPR000477">
    <property type="entry name" value="RT_dom"/>
</dbReference>
<name>A0A8H3KQI5_9GLOM</name>
<gene>
    <name evidence="2" type="ORF">RCL2_000151900</name>
</gene>
<sequence>MEDEMNYWAIKFHKYNQDYKDPQLIQFTDKGKYRLIDIDIRNPSYINELEEIVKVRKKMDRSIKKVLQSKSIVDAMKKRHDIIQSDQTRKRDCKLDDMDEEWKRIYEPIDDYREEWHRAIEPVTLGEWLNTLSKLNMGSAAGPSGIDYRVISIIEDAKEQGKELHVVIQDIKKAYNSVSIVSLRLSLAQLLMFGLTNSVKARDGIDQGDALSPLIWRIFYDLLLVRLQVRVTSRYNIKIDWLSDIRHNKKCSLELRIPAMAYMDDTIYFDHTVDGIQVSIDIAGDFYRIHNIEVNSPKMDYIAINAAAGKDKNKVTIGKDQVEHILMNKAIHYLDPLKDKSILAGQIEYLVDRILVPRCVYVGQLTNFSEHEWDSLFSPVLKLVKHKCGFASSMPISALLHQNIINISTPWKRLVAQQMTNLVNNLNASTLVHKAVRIRLQTAQLRLGIPRCILTYDLIYLKTHLGLGLHNNSLTSMIRGRMMGIEIRQSSTDQRNWAIKEGNHAICSFLHEHNAGGLIPRFNNHRGKYPLIYFEQIIIGDGKAISWALYKQLQGASTKRYIEAYLALVASGSYIGKKDILLVLTKNIEEAPIIGQACKGRKVYKEDYIDIKGEEVAVEDKSTIVQPEIIITGYDVWIDKWLDDRELQDTLTNIKQAIQKGWKEEANTMSHYKSDNYHVSMGAGVYIKDHQNREYKIATKVRNWPSSIRSEIIAILLALMAVPKEADIGNDEADHLAAERSSSNSQFNFNIDHTSQEYRYIPACEHIPIEPSLKKFIIQFLNTYNAMEWSLLQSNREHCHMNVRQDNQIERIKVGHHRHFKASACGRRSARHEELSGKLYPRAVGGGREKVKTDACVLDGRVMMGIGDYVRGSISGLGYY</sequence>
<evidence type="ECO:0000259" key="1">
    <source>
        <dbReference type="PROSITE" id="PS50878"/>
    </source>
</evidence>
<dbReference type="EMBL" id="BLAL01000011">
    <property type="protein sequence ID" value="GES74018.1"/>
    <property type="molecule type" value="Genomic_DNA"/>
</dbReference>
<dbReference type="Proteomes" id="UP000615446">
    <property type="component" value="Unassembled WGS sequence"/>
</dbReference>
<dbReference type="OrthoDB" id="418748at2759"/>
<dbReference type="PROSITE" id="PS50878">
    <property type="entry name" value="RT_POL"/>
    <property type="match status" value="1"/>
</dbReference>
<protein>
    <recommendedName>
        <fullName evidence="1">Reverse transcriptase domain-containing protein</fullName>
    </recommendedName>
</protein>